<organism evidence="1 2">
    <name type="scientific">Erythrobacter fulvus</name>
    <dbReference type="NCBI Taxonomy" id="2987523"/>
    <lineage>
        <taxon>Bacteria</taxon>
        <taxon>Pseudomonadati</taxon>
        <taxon>Pseudomonadota</taxon>
        <taxon>Alphaproteobacteria</taxon>
        <taxon>Sphingomonadales</taxon>
        <taxon>Erythrobacteraceae</taxon>
        <taxon>Erythrobacter/Porphyrobacter group</taxon>
        <taxon>Erythrobacter</taxon>
    </lineage>
</organism>
<reference evidence="1 2" key="1">
    <citation type="submission" date="2022-10" db="EMBL/GenBank/DDBJ databases">
        <title>Erythrobacter sp. sf7 Genome sequencing.</title>
        <authorList>
            <person name="Park S."/>
        </authorList>
    </citation>
    <scope>NUCLEOTIDE SEQUENCE [LARGE SCALE GENOMIC DNA]</scope>
    <source>
        <strain evidence="2">sf7</strain>
    </source>
</reference>
<dbReference type="SUPFAM" id="SSF48452">
    <property type="entry name" value="TPR-like"/>
    <property type="match status" value="1"/>
</dbReference>
<evidence type="ECO:0000313" key="2">
    <source>
        <dbReference type="Proteomes" id="UP001216558"/>
    </source>
</evidence>
<protein>
    <submittedName>
        <fullName evidence="1">2OG-Fe(II) oxygenase</fullName>
    </submittedName>
</protein>
<evidence type="ECO:0000313" key="1">
    <source>
        <dbReference type="EMBL" id="MDC8754059.1"/>
    </source>
</evidence>
<sequence length="583" mass="62512">MVAHPVNIPTPPANAAAALLNMRMMLHSGNAAGARTLAEQARRAFPDDAPLADAAGDLAMKAGDVPAAEAHFAAACAAAPQVAEYAVNQAIALQQLGRHGEAVQVLARHDASGRRDARHASVRALSERALGHPAAAAQWYDVALSLEPTRLRALHGRARVALERGEADAVARFDRALAVSPGDADLWLGKAQALEVAGDVTGARVIAEQIVQQAPGFLAGLTFLSGLRLAAGEADFTAPFRDAAARVPQDPNIPATHIETLAGLDHAGQAAEVAAEARRRFPNEAHFALLEAIHAGSAGDYARADAIFAALADERPLRFLHEARHRLRGRDPEAAERLLVRVLASDPWDISAWALRGMAWRLADDPRAEWLHDQAGLVQLRPLVGREGLVAEAIAELRRLHAASSMPLGQSLRGGTQTRGILFHRTEPVLAELHAAIHATLETYRAQLPPRDDTHPLLRHREAPWQLLGSWSVRLTGGGTGAGDYHTAHIHPQGIVSSALYLVVPDEAEDEQLRRGWLEVGRPPPDLRLDLEPLKVIRPREAHLALFPSTLYHGTTAFGSARGSAAERMTVAFDVVTSEEQTA</sequence>
<accession>A0ABT5JN32</accession>
<dbReference type="Gene3D" id="1.25.40.10">
    <property type="entry name" value="Tetratricopeptide repeat domain"/>
    <property type="match status" value="2"/>
</dbReference>
<name>A0ABT5JN32_9SPHN</name>
<dbReference type="Pfam" id="PF13432">
    <property type="entry name" value="TPR_16"/>
    <property type="match status" value="1"/>
</dbReference>
<keyword evidence="2" id="KW-1185">Reference proteome</keyword>
<dbReference type="EMBL" id="JAQQXQ010000003">
    <property type="protein sequence ID" value="MDC8754059.1"/>
    <property type="molecule type" value="Genomic_DNA"/>
</dbReference>
<gene>
    <name evidence="1" type="ORF">OIK40_05300</name>
</gene>
<dbReference type="InterPro" id="IPR012668">
    <property type="entry name" value="CHP02466"/>
</dbReference>
<dbReference type="Proteomes" id="UP001216558">
    <property type="component" value="Unassembled WGS sequence"/>
</dbReference>
<dbReference type="RefSeq" id="WP_273676818.1">
    <property type="nucleotide sequence ID" value="NZ_JAQQXQ010000003.1"/>
</dbReference>
<proteinExistence type="predicted"/>
<dbReference type="InterPro" id="IPR011990">
    <property type="entry name" value="TPR-like_helical_dom_sf"/>
</dbReference>
<dbReference type="Pfam" id="PF13759">
    <property type="entry name" value="2OG-FeII_Oxy_5"/>
    <property type="match status" value="1"/>
</dbReference>
<comment type="caution">
    <text evidence="1">The sequence shown here is derived from an EMBL/GenBank/DDBJ whole genome shotgun (WGS) entry which is preliminary data.</text>
</comment>
<dbReference type="Gene3D" id="2.60.120.620">
    <property type="entry name" value="q2cbj1_9rhob like domain"/>
    <property type="match status" value="1"/>
</dbReference>
<dbReference type="Pfam" id="PF14559">
    <property type="entry name" value="TPR_19"/>
    <property type="match status" value="1"/>
</dbReference>